<protein>
    <submittedName>
        <fullName evidence="1">Uncharacterized protein</fullName>
    </submittedName>
</protein>
<dbReference type="Gene3D" id="1.25.10.10">
    <property type="entry name" value="Leucine-rich Repeat Variant"/>
    <property type="match status" value="1"/>
</dbReference>
<dbReference type="InterPro" id="IPR011989">
    <property type="entry name" value="ARM-like"/>
</dbReference>
<comment type="caution">
    <text evidence="1">The sequence shown here is derived from an EMBL/GenBank/DDBJ whole genome shotgun (WGS) entry which is preliminary data.</text>
</comment>
<gene>
    <name evidence="1" type="ORF">F1559_004808</name>
</gene>
<keyword evidence="2" id="KW-1185">Reference proteome</keyword>
<dbReference type="SUPFAM" id="SSF48371">
    <property type="entry name" value="ARM repeat"/>
    <property type="match status" value="1"/>
</dbReference>
<dbReference type="AlphaFoldDB" id="A0A7J7IPD1"/>
<dbReference type="InterPro" id="IPR016024">
    <property type="entry name" value="ARM-type_fold"/>
</dbReference>
<evidence type="ECO:0000313" key="1">
    <source>
        <dbReference type="EMBL" id="KAF6004995.1"/>
    </source>
</evidence>
<dbReference type="EMBL" id="VWRR01000002">
    <property type="protein sequence ID" value="KAF6004995.1"/>
    <property type="molecule type" value="Genomic_DNA"/>
</dbReference>
<reference evidence="1 2" key="1">
    <citation type="journal article" date="2020" name="J. Phycol.">
        <title>Comparative genome analysis reveals Cyanidiococcus gen. nov., a new extremophilic red algal genus sister to Cyanidioschyzon (Cyanidioschyzonaceae, Rhodophyta).</title>
        <authorList>
            <person name="Liu S.-L."/>
            <person name="Chiang Y.-R."/>
            <person name="Yoon H.S."/>
            <person name="Fu H.-Y."/>
        </authorList>
    </citation>
    <scope>NUCLEOTIDE SEQUENCE [LARGE SCALE GENOMIC DNA]</scope>
    <source>
        <strain evidence="1 2">THAL066</strain>
    </source>
</reference>
<sequence length="548" mass="61077">MTEVGHRATRLTSALAELERPQQLERERAVDTLKALLPLHPLELSLVLKRLDSVLGSEGASSWMRVAGALTLAAVVLSWERRSSALNGTVLDHDPVHVDVAYTESAPEQYERSAVVRSSQFHGREALEALLDSLQATTPTFLVDEESVVRSAAVHVLTEVVAQRGLVAWSRLVPLLLSQIEEQLVQSRRCAATSDAQNKSTIVYHETFALKSCLEAVAACMHVISVADVVPSLILARSAFLESGVLASCMNHPNRFIRETQLDVLRRLIELCVRLLDRPEGQILENRQLVDAVVRASAPLIARGLDDNWSQVRYAGILTAQQLYRALIQTPLTYRIEVDRVLLPRLCLNRHYLAEGVREHARKTWQSLFSANGRELVIVYLADMVPYFVTQSQADNHGVREASCHVMAEIASRLDPCLVQPYLGELFAALMACFHDDSWPVRDCASSACATLASIFGLDDQPEETIDELFALWFRHCADHIPSVRAHAAEAVARVGAQLQGSHLERVFDYLCRALPRATEQKPDNAQEAVRAYIDRNKDDVRRVEKDP</sequence>
<dbReference type="Proteomes" id="UP000530660">
    <property type="component" value="Unassembled WGS sequence"/>
</dbReference>
<evidence type="ECO:0000313" key="2">
    <source>
        <dbReference type="Proteomes" id="UP000530660"/>
    </source>
</evidence>
<proteinExistence type="predicted"/>
<organism evidence="1 2">
    <name type="scientific">Cyanidiococcus yangmingshanensis</name>
    <dbReference type="NCBI Taxonomy" id="2690220"/>
    <lineage>
        <taxon>Eukaryota</taxon>
        <taxon>Rhodophyta</taxon>
        <taxon>Bangiophyceae</taxon>
        <taxon>Cyanidiales</taxon>
        <taxon>Cyanidiaceae</taxon>
        <taxon>Cyanidiococcus</taxon>
    </lineage>
</organism>
<accession>A0A7J7IPD1</accession>
<name>A0A7J7IPD1_9RHOD</name>
<dbReference type="OrthoDB" id="414039at2759"/>